<evidence type="ECO:0000256" key="6">
    <source>
        <dbReference type="ARBA" id="ARBA00048859"/>
    </source>
</evidence>
<sequence>MVQFANFLNINDLSDSELHELLTSAYAFRDGKQVTLKRPVYTANLFFENSTRTHSSFQMAEQRLGVKLIDINPSTSSVTKGESLGDTLKTLQAIGVDFVVIRHRLNNWYGPMVEDKNIELGLVNAGDGSGQHPSQSLLDLMTIHDQFKTFTGLNIGIIGDIAHSRVARSNAEILNRLGANVFFSGPKEWFNEDFAAFGTYVEIDELLPKLDVVMLLRVQTERLQEDDLNAFTAVEYHQQYGLNKARYDVLKDNAIIMHPAPVNRDVEISSELVEAPKSKIFTQMHNGVFARMAILNAVLTSKGLVEE</sequence>
<dbReference type="GO" id="GO:0006207">
    <property type="term" value="P:'de novo' pyrimidine nucleobase biosynthetic process"/>
    <property type="evidence" value="ECO:0007669"/>
    <property type="project" value="InterPro"/>
</dbReference>
<dbReference type="GO" id="GO:0044205">
    <property type="term" value="P:'de novo' UMP biosynthetic process"/>
    <property type="evidence" value="ECO:0007669"/>
    <property type="project" value="UniProtKB-UniRule"/>
</dbReference>
<dbReference type="GO" id="GO:0006520">
    <property type="term" value="P:amino acid metabolic process"/>
    <property type="evidence" value="ECO:0007669"/>
    <property type="project" value="InterPro"/>
</dbReference>
<dbReference type="PANTHER" id="PTHR45753">
    <property type="entry name" value="ORNITHINE CARBAMOYLTRANSFERASE, MITOCHONDRIAL"/>
    <property type="match status" value="1"/>
</dbReference>
<feature type="domain" description="Aspartate/ornithine carbamoyltransferase carbamoyl-P binding" evidence="9">
    <location>
        <begin position="6"/>
        <end position="144"/>
    </location>
</feature>
<dbReference type="GO" id="GO:0005829">
    <property type="term" value="C:cytosol"/>
    <property type="evidence" value="ECO:0007669"/>
    <property type="project" value="TreeGrafter"/>
</dbReference>
<protein>
    <recommendedName>
        <fullName evidence="7">Aspartate carbamoyltransferase</fullName>
        <ecNumber evidence="7">2.1.3.2</ecNumber>
    </recommendedName>
    <alternativeName>
        <fullName evidence="7">Aspartate transcarbamylase</fullName>
        <shortName evidence="7">ATCase</shortName>
    </alternativeName>
</protein>
<evidence type="ECO:0000256" key="4">
    <source>
        <dbReference type="ARBA" id="ARBA00022975"/>
    </source>
</evidence>
<feature type="binding site" evidence="7">
    <location>
        <position position="261"/>
    </location>
    <ligand>
        <name>carbamoyl phosphate</name>
        <dbReference type="ChEBI" id="CHEBI:58228"/>
    </ligand>
</feature>
<evidence type="ECO:0000313" key="11">
    <source>
        <dbReference type="Proteomes" id="UP000549765"/>
    </source>
</evidence>
<evidence type="ECO:0000256" key="2">
    <source>
        <dbReference type="ARBA" id="ARBA00008896"/>
    </source>
</evidence>
<evidence type="ECO:0000256" key="7">
    <source>
        <dbReference type="HAMAP-Rule" id="MF_00001"/>
    </source>
</evidence>
<feature type="binding site" evidence="7">
    <location>
        <position position="102"/>
    </location>
    <ligand>
        <name>carbamoyl phosphate</name>
        <dbReference type="ChEBI" id="CHEBI:58228"/>
    </ligand>
</feature>
<keyword evidence="4 7" id="KW-0665">Pyrimidine biosynthesis</keyword>
<comment type="pathway">
    <text evidence="1 7">Pyrimidine metabolism; UMP biosynthesis via de novo pathway; (S)-dihydroorotate from bicarbonate: step 2/3.</text>
</comment>
<dbReference type="InterPro" id="IPR006131">
    <property type="entry name" value="Asp_carbamoyltransf_Asp/Orn-bd"/>
</dbReference>
<feature type="binding site" evidence="7">
    <location>
        <position position="165"/>
    </location>
    <ligand>
        <name>L-aspartate</name>
        <dbReference type="ChEBI" id="CHEBI:29991"/>
    </ligand>
</feature>
<dbReference type="PRINTS" id="PR00101">
    <property type="entry name" value="ATCASE"/>
</dbReference>
<feature type="domain" description="Aspartate/ornithine carbamoyltransferase Asp/Orn-binding" evidence="8">
    <location>
        <begin position="152"/>
        <end position="296"/>
    </location>
</feature>
<evidence type="ECO:0000259" key="8">
    <source>
        <dbReference type="Pfam" id="PF00185"/>
    </source>
</evidence>
<dbReference type="PROSITE" id="PS00097">
    <property type="entry name" value="CARBAMOYLTRANSFERASE"/>
    <property type="match status" value="1"/>
</dbReference>
<dbReference type="Pfam" id="PF00185">
    <property type="entry name" value="OTCace"/>
    <property type="match status" value="1"/>
</dbReference>
<feature type="binding site" evidence="7">
    <location>
        <position position="52"/>
    </location>
    <ligand>
        <name>carbamoyl phosphate</name>
        <dbReference type="ChEBI" id="CHEBI:58228"/>
    </ligand>
</feature>
<dbReference type="GO" id="GO:0004070">
    <property type="term" value="F:aspartate carbamoyltransferase activity"/>
    <property type="evidence" value="ECO:0007669"/>
    <property type="project" value="UniProtKB-UniRule"/>
</dbReference>
<feature type="binding site" evidence="7">
    <location>
        <position position="80"/>
    </location>
    <ligand>
        <name>L-aspartate</name>
        <dbReference type="ChEBI" id="CHEBI:29991"/>
    </ligand>
</feature>
<dbReference type="InterPro" id="IPR006130">
    <property type="entry name" value="Asp/Orn_carbamoylTrfase"/>
</dbReference>
<evidence type="ECO:0000256" key="3">
    <source>
        <dbReference type="ARBA" id="ARBA00022679"/>
    </source>
</evidence>
<dbReference type="GO" id="GO:0016597">
    <property type="term" value="F:amino acid binding"/>
    <property type="evidence" value="ECO:0007669"/>
    <property type="project" value="InterPro"/>
</dbReference>
<name>A0A7X6N3V6_9LACO</name>
<feature type="binding site" evidence="7">
    <location>
        <position position="53"/>
    </location>
    <ligand>
        <name>carbamoyl phosphate</name>
        <dbReference type="ChEBI" id="CHEBI:58228"/>
    </ligand>
</feature>
<dbReference type="InterPro" id="IPR036901">
    <property type="entry name" value="Asp/Orn_carbamoylTrfase_sf"/>
</dbReference>
<keyword evidence="11" id="KW-1185">Reference proteome</keyword>
<feature type="binding site" evidence="7">
    <location>
        <position position="217"/>
    </location>
    <ligand>
        <name>L-aspartate</name>
        <dbReference type="ChEBI" id="CHEBI:29991"/>
    </ligand>
</feature>
<gene>
    <name evidence="7" type="primary">pyrB</name>
    <name evidence="10" type="ORF">HF964_05635</name>
</gene>
<keyword evidence="3 7" id="KW-0808">Transferase</keyword>
<dbReference type="UniPathway" id="UPA00070">
    <property type="reaction ID" value="UER00116"/>
</dbReference>
<dbReference type="EC" id="2.1.3.2" evidence="7"/>
<comment type="caution">
    <text evidence="10">The sequence shown here is derived from an EMBL/GenBank/DDBJ whole genome shotgun (WGS) entry which is preliminary data.</text>
</comment>
<dbReference type="NCBIfam" id="NF002032">
    <property type="entry name" value="PRK00856.1"/>
    <property type="match status" value="1"/>
</dbReference>
<comment type="catalytic activity">
    <reaction evidence="6 7">
        <text>carbamoyl phosphate + L-aspartate = N-carbamoyl-L-aspartate + phosphate + H(+)</text>
        <dbReference type="Rhea" id="RHEA:20013"/>
        <dbReference type="ChEBI" id="CHEBI:15378"/>
        <dbReference type="ChEBI" id="CHEBI:29991"/>
        <dbReference type="ChEBI" id="CHEBI:32814"/>
        <dbReference type="ChEBI" id="CHEBI:43474"/>
        <dbReference type="ChEBI" id="CHEBI:58228"/>
        <dbReference type="EC" id="2.1.3.2"/>
    </reaction>
</comment>
<dbReference type="Proteomes" id="UP000549765">
    <property type="component" value="Unassembled WGS sequence"/>
</dbReference>
<evidence type="ECO:0000259" key="9">
    <source>
        <dbReference type="Pfam" id="PF02729"/>
    </source>
</evidence>
<comment type="subunit">
    <text evidence="7">Heterododecamer (2C3:3R2) of six catalytic PyrB chains organized as two trimers (C3), and six regulatory PyrI chains organized as three dimers (R2).</text>
</comment>
<dbReference type="InterPro" id="IPR002082">
    <property type="entry name" value="Asp_carbamoyltransf"/>
</dbReference>
<proteinExistence type="inferred from homology"/>
<dbReference type="Gene3D" id="3.40.50.1370">
    <property type="entry name" value="Aspartate/ornithine carbamoyltransferase"/>
    <property type="match status" value="2"/>
</dbReference>
<dbReference type="PRINTS" id="PR00100">
    <property type="entry name" value="AOTCASE"/>
</dbReference>
<dbReference type="EMBL" id="JAAXPN010000005">
    <property type="protein sequence ID" value="NKZ24282.1"/>
    <property type="molecule type" value="Genomic_DNA"/>
</dbReference>
<dbReference type="RefSeq" id="WP_168722080.1">
    <property type="nucleotide sequence ID" value="NZ_JAAXPN010000005.1"/>
</dbReference>
<feature type="binding site" evidence="7">
    <location>
        <position position="135"/>
    </location>
    <ligand>
        <name>carbamoyl phosphate</name>
        <dbReference type="ChEBI" id="CHEBI:58228"/>
    </ligand>
</feature>
<feature type="binding site" evidence="7">
    <location>
        <position position="132"/>
    </location>
    <ligand>
        <name>carbamoyl phosphate</name>
        <dbReference type="ChEBI" id="CHEBI:58228"/>
    </ligand>
</feature>
<dbReference type="HAMAP" id="MF_00001">
    <property type="entry name" value="Asp_carb_tr"/>
    <property type="match status" value="1"/>
</dbReference>
<evidence type="ECO:0000256" key="1">
    <source>
        <dbReference type="ARBA" id="ARBA00004852"/>
    </source>
</evidence>
<dbReference type="PANTHER" id="PTHR45753:SF6">
    <property type="entry name" value="ASPARTATE CARBAMOYLTRANSFERASE"/>
    <property type="match status" value="1"/>
</dbReference>
<reference evidence="10 11" key="1">
    <citation type="submission" date="2020-04" db="EMBL/GenBank/DDBJ databases">
        <title>MicrobeNet Type strains.</title>
        <authorList>
            <person name="Nicholson A.C."/>
        </authorList>
    </citation>
    <scope>NUCLEOTIDE SEQUENCE [LARGE SCALE GENOMIC DNA]</scope>
    <source>
        <strain evidence="10 11">CCUG 61472</strain>
    </source>
</reference>
<accession>A0A7X6N3V6</accession>
<evidence type="ECO:0000313" key="10">
    <source>
        <dbReference type="EMBL" id="NKZ24282.1"/>
    </source>
</evidence>
<dbReference type="NCBIfam" id="TIGR00670">
    <property type="entry name" value="asp_carb_tr"/>
    <property type="match status" value="1"/>
</dbReference>
<dbReference type="FunFam" id="3.40.50.1370:FF:000011">
    <property type="entry name" value="Aspartate carbamoyltransferase"/>
    <property type="match status" value="1"/>
</dbReference>
<comment type="similarity">
    <text evidence="2 7">Belongs to the aspartate/ornithine carbamoyltransferase superfamily. ATCase family.</text>
</comment>
<dbReference type="Pfam" id="PF02729">
    <property type="entry name" value="OTCace_N"/>
    <property type="match status" value="1"/>
</dbReference>
<feature type="binding site" evidence="7">
    <location>
        <position position="260"/>
    </location>
    <ligand>
        <name>carbamoyl phosphate</name>
        <dbReference type="ChEBI" id="CHEBI:58228"/>
    </ligand>
</feature>
<dbReference type="SUPFAM" id="SSF53671">
    <property type="entry name" value="Aspartate/ornithine carbamoyltransferase"/>
    <property type="match status" value="1"/>
</dbReference>
<dbReference type="AlphaFoldDB" id="A0A7X6N3V6"/>
<comment type="function">
    <text evidence="5 7">Catalyzes the condensation of carbamoyl phosphate and aspartate to form carbamoyl aspartate and inorganic phosphate, the committed step in the de novo pyrimidine nucleotide biosynthesis pathway.</text>
</comment>
<dbReference type="InterPro" id="IPR006132">
    <property type="entry name" value="Asp/Orn_carbamoyltranf_P-bd"/>
</dbReference>
<organism evidence="10 11">
    <name type="scientific">Periweissella fabalis</name>
    <dbReference type="NCBI Taxonomy" id="1070421"/>
    <lineage>
        <taxon>Bacteria</taxon>
        <taxon>Bacillati</taxon>
        <taxon>Bacillota</taxon>
        <taxon>Bacilli</taxon>
        <taxon>Lactobacillales</taxon>
        <taxon>Lactobacillaceae</taxon>
        <taxon>Periweissella</taxon>
    </lineage>
</organism>
<evidence type="ECO:0000256" key="5">
    <source>
        <dbReference type="ARBA" id="ARBA00043884"/>
    </source>
</evidence>